<sequence length="260" mass="30884">MNTVMNRLYADYVMPSRLPLYEDFIRAAGNAGYAQISVRQYVHALREQDPRRQQKVIVHRHDIDTDLRTARKLFEIEKEYGIKASYYFRLSTLDFALMNEIEEYGSEASYHYEELATFAKKHDIKDPAVIHARLGDIRDDFARNFDLIEDRLGRKLTTVASHGDFANRRLELSNTEILKDRALRERCGIECETYDRSLLDNIDMYISDRPFPQYYRPLSPFDALGQYARICFLTHPRQWETNWIENTRDNLFRLYEGVTW</sequence>
<name>A0A2D2DPL0_9BURK</name>
<dbReference type="KEGG" id="mass:CR152_22170"/>
<evidence type="ECO:0008006" key="3">
    <source>
        <dbReference type="Google" id="ProtNLM"/>
    </source>
</evidence>
<dbReference type="AlphaFoldDB" id="A0A2D2DPL0"/>
<gene>
    <name evidence="1" type="ORF">CR152_22170</name>
</gene>
<accession>A0A2D2DPL0</accession>
<protein>
    <recommendedName>
        <fullName evidence="3">Polysaccharide deacetylase</fullName>
    </recommendedName>
</protein>
<evidence type="ECO:0000313" key="2">
    <source>
        <dbReference type="Proteomes" id="UP000229897"/>
    </source>
</evidence>
<dbReference type="Proteomes" id="UP000229897">
    <property type="component" value="Chromosome"/>
</dbReference>
<organism evidence="1 2">
    <name type="scientific">Massilia violaceinigra</name>
    <dbReference type="NCBI Taxonomy" id="2045208"/>
    <lineage>
        <taxon>Bacteria</taxon>
        <taxon>Pseudomonadati</taxon>
        <taxon>Pseudomonadota</taxon>
        <taxon>Betaproteobacteria</taxon>
        <taxon>Burkholderiales</taxon>
        <taxon>Oxalobacteraceae</taxon>
        <taxon>Telluria group</taxon>
        <taxon>Massilia</taxon>
    </lineage>
</organism>
<keyword evidence="2" id="KW-1185">Reference proteome</keyword>
<dbReference type="EMBL" id="CP024608">
    <property type="protein sequence ID" value="ATQ76922.1"/>
    <property type="molecule type" value="Genomic_DNA"/>
</dbReference>
<proteinExistence type="predicted"/>
<dbReference type="OrthoDB" id="3034596at2"/>
<evidence type="ECO:0000313" key="1">
    <source>
        <dbReference type="EMBL" id="ATQ76922.1"/>
    </source>
</evidence>
<reference evidence="1" key="1">
    <citation type="submission" date="2017-10" db="EMBL/GenBank/DDBJ databases">
        <title>Massilia psychrophilum sp. nov., a novel purple-pigmented bacterium isolated from Tianshan glacier, Xinjiang Municipality, China.</title>
        <authorList>
            <person name="Wang H."/>
        </authorList>
    </citation>
    <scope>NUCLEOTIDE SEQUENCE [LARGE SCALE GENOMIC DNA]</scope>
    <source>
        <strain evidence="1">B2</strain>
    </source>
</reference>